<dbReference type="RefSeq" id="WP_211851425.1">
    <property type="nucleotide sequence ID" value="NZ_JAAGBB010000005.1"/>
</dbReference>
<name>A0ABS5EU80_9PROT</name>
<comment type="caution">
    <text evidence="2">The sequence shown here is derived from an EMBL/GenBank/DDBJ whole genome shotgun (WGS) entry which is preliminary data.</text>
</comment>
<organism evidence="2 3">
    <name type="scientific">Plastoroseomonas hellenica</name>
    <dbReference type="NCBI Taxonomy" id="2687306"/>
    <lineage>
        <taxon>Bacteria</taxon>
        <taxon>Pseudomonadati</taxon>
        <taxon>Pseudomonadota</taxon>
        <taxon>Alphaproteobacteria</taxon>
        <taxon>Acetobacterales</taxon>
        <taxon>Acetobacteraceae</taxon>
        <taxon>Plastoroseomonas</taxon>
    </lineage>
</organism>
<dbReference type="EMBL" id="JAAGBB010000005">
    <property type="protein sequence ID" value="MBR0663834.1"/>
    <property type="molecule type" value="Genomic_DNA"/>
</dbReference>
<reference evidence="3" key="1">
    <citation type="journal article" date="2021" name="Syst. Appl. Microbiol.">
        <title>Roseomonas hellenica sp. nov., isolated from roots of wild-growing Alkanna tinctoria.</title>
        <authorList>
            <person name="Rat A."/>
            <person name="Naranjo H.D."/>
            <person name="Lebbe L."/>
            <person name="Cnockaert M."/>
            <person name="Krigas N."/>
            <person name="Grigoriadou K."/>
            <person name="Maloupa E."/>
            <person name="Willems A."/>
        </authorList>
    </citation>
    <scope>NUCLEOTIDE SEQUENCE [LARGE SCALE GENOMIC DNA]</scope>
    <source>
        <strain evidence="3">LMG 31523</strain>
    </source>
</reference>
<proteinExistence type="predicted"/>
<protein>
    <submittedName>
        <fullName evidence="2">Uncharacterized protein</fullName>
    </submittedName>
</protein>
<keyword evidence="3" id="KW-1185">Reference proteome</keyword>
<keyword evidence="1" id="KW-0472">Membrane</keyword>
<keyword evidence="1" id="KW-1133">Transmembrane helix</keyword>
<feature type="transmembrane region" description="Helical" evidence="1">
    <location>
        <begin position="683"/>
        <end position="703"/>
    </location>
</feature>
<gene>
    <name evidence="2" type="ORF">GXW71_05625</name>
</gene>
<evidence type="ECO:0000313" key="2">
    <source>
        <dbReference type="EMBL" id="MBR0663834.1"/>
    </source>
</evidence>
<accession>A0ABS5EU80</accession>
<keyword evidence="1" id="KW-0812">Transmembrane</keyword>
<sequence length="734" mass="77508">MQKASTSAVSVLDRRPRAARPLAVVLAAGMFFAALAPSARVTAETVAPLTLAAMAEADARRSRALMRIDTAIRTLSGAEREALELRFAAQIDAALLPMRSAVDAAKREIDASVGFLDAFSAEQRDLKFREALARAGLAAAAETLARSLQGRIGQEIGALYEQNLARLNQILREEFADPLGPRAGALVLADLAERLARAPRSEVAGLPAADPGMGGEVSAVPLFAGGAALALRRVMVGRIGGQMLQRLGGGLAGPALGRAAAIFALSPGKATGVGIALDAGIAALSIGAFVLEGGRATRTALQDELESWFIHQVVAPLRDPATLRVIADAAIAGVEAQLRRDRDAAAMLVARRYAGVFEQMRSPGFADFAARSGDAALRQTLFAVPAVFGADFVDVDYDVKVELALRILPTDSARQLVQRHGRRFLDLFRAHPEDAADVANRTDAPRAFAHILAAGSPQDELLLLRRALDRLGAMDGAQTAALVLARRLAPAAPVELVHADALVRLAAIAGPLEAAAATRPAETSRLVVQVLDGSLSQAVLTRVLGRAETPALLELLDAAGPQRFEALLGVASREEILRYLQSVPDAQRILLADGPGSLRFHQLPAGGGVRAVLARERVRQQVGGSLDASAEEALRWLLARTDLAAAEIDFGLLRNLQALHIPGPLWIDGLAVPVAGVIARTGLRFPLLLLILLAAAPAIAWWLRLFPRRGLRIGAVTRSAIAEAARRKSLPRAF</sequence>
<dbReference type="Proteomes" id="UP001196870">
    <property type="component" value="Unassembled WGS sequence"/>
</dbReference>
<evidence type="ECO:0000256" key="1">
    <source>
        <dbReference type="SAM" id="Phobius"/>
    </source>
</evidence>
<evidence type="ECO:0000313" key="3">
    <source>
        <dbReference type="Proteomes" id="UP001196870"/>
    </source>
</evidence>